<dbReference type="SUPFAM" id="SSF46689">
    <property type="entry name" value="Homeodomain-like"/>
    <property type="match status" value="1"/>
</dbReference>
<evidence type="ECO:0000256" key="2">
    <source>
        <dbReference type="ARBA" id="ARBA00023125"/>
    </source>
</evidence>
<protein>
    <submittedName>
        <fullName evidence="5">Transcriptional regulator, AraC family</fullName>
    </submittedName>
</protein>
<dbReference type="InterPro" id="IPR009057">
    <property type="entry name" value="Homeodomain-like_sf"/>
</dbReference>
<dbReference type="Pfam" id="PF12833">
    <property type="entry name" value="HTH_18"/>
    <property type="match status" value="1"/>
</dbReference>
<keyword evidence="2" id="KW-0238">DNA-binding</keyword>
<evidence type="ECO:0000313" key="6">
    <source>
        <dbReference type="Proteomes" id="UP000199048"/>
    </source>
</evidence>
<dbReference type="Gene3D" id="1.10.10.60">
    <property type="entry name" value="Homeodomain-like"/>
    <property type="match status" value="1"/>
</dbReference>
<keyword evidence="3" id="KW-0804">Transcription</keyword>
<dbReference type="AlphaFoldDB" id="A0A1I4J759"/>
<dbReference type="Pfam" id="PF14525">
    <property type="entry name" value="AraC_binding_2"/>
    <property type="match status" value="1"/>
</dbReference>
<reference evidence="6" key="1">
    <citation type="submission" date="2016-10" db="EMBL/GenBank/DDBJ databases">
        <authorList>
            <person name="Varghese N."/>
            <person name="Submissions S."/>
        </authorList>
    </citation>
    <scope>NUCLEOTIDE SEQUENCE [LARGE SCALE GENOMIC DNA]</scope>
    <source>
        <strain evidence="6">BL36</strain>
    </source>
</reference>
<dbReference type="STRING" id="582667.SAMN05192568_1007174"/>
<feature type="domain" description="HTH araC/xylS-type" evidence="4">
    <location>
        <begin position="215"/>
        <end position="315"/>
    </location>
</feature>
<dbReference type="InterPro" id="IPR050204">
    <property type="entry name" value="AraC_XylS_family_regulators"/>
</dbReference>
<gene>
    <name evidence="5" type="ORF">SAMN05192568_1007174</name>
</gene>
<dbReference type="EMBL" id="FOTK01000007">
    <property type="protein sequence ID" value="SFL62384.1"/>
    <property type="molecule type" value="Genomic_DNA"/>
</dbReference>
<organism evidence="5 6">
    <name type="scientific">Methylobacterium pseudosasicola</name>
    <dbReference type="NCBI Taxonomy" id="582667"/>
    <lineage>
        <taxon>Bacteria</taxon>
        <taxon>Pseudomonadati</taxon>
        <taxon>Pseudomonadota</taxon>
        <taxon>Alphaproteobacteria</taxon>
        <taxon>Hyphomicrobiales</taxon>
        <taxon>Methylobacteriaceae</taxon>
        <taxon>Methylobacterium</taxon>
    </lineage>
</organism>
<accession>A0A1I4J759</accession>
<proteinExistence type="predicted"/>
<dbReference type="PANTHER" id="PTHR46796:SF6">
    <property type="entry name" value="ARAC SUBFAMILY"/>
    <property type="match status" value="1"/>
</dbReference>
<dbReference type="GO" id="GO:0003700">
    <property type="term" value="F:DNA-binding transcription factor activity"/>
    <property type="evidence" value="ECO:0007669"/>
    <property type="project" value="InterPro"/>
</dbReference>
<evidence type="ECO:0000256" key="3">
    <source>
        <dbReference type="ARBA" id="ARBA00023163"/>
    </source>
</evidence>
<name>A0A1I4J759_9HYPH</name>
<dbReference type="PROSITE" id="PS01124">
    <property type="entry name" value="HTH_ARAC_FAMILY_2"/>
    <property type="match status" value="1"/>
</dbReference>
<dbReference type="InterPro" id="IPR035418">
    <property type="entry name" value="AraC-bd_2"/>
</dbReference>
<keyword evidence="6" id="KW-1185">Reference proteome</keyword>
<evidence type="ECO:0000259" key="4">
    <source>
        <dbReference type="PROSITE" id="PS01124"/>
    </source>
</evidence>
<sequence length="341" mass="36398">MNVKHTVPILIQSTDAVKPSNAFEYWCDTVMPAGDITAFDSIVPFSASRMLAASAHGTIMRTVSGPIDVERAARHIRRDGGDEISIMLITAGQGYVEQGNNGTLLRTGDVAFRAMGQPGAAGSRDGYEEIRLMVSRAAFLEQVGNPQDVAGRKLGNTPLNGLLKAYLGSLATSVSDMSDAETGIAVEGVLHLLRGILHGQSEPGTGELSTEALRSLALAHIQRRLHEPDFGPNALAEALQVSRSRLYAAFAGGEGIAATIRDARLDRAHDRIVMMQTTGARIGSIMVSCGFTDPATFSRAFRQRFGFAPRDLVAQGAGWGAVPKGTYRPEDSRRLAVPLRA</sequence>
<dbReference type="GO" id="GO:0043565">
    <property type="term" value="F:sequence-specific DNA binding"/>
    <property type="evidence" value="ECO:0007669"/>
    <property type="project" value="InterPro"/>
</dbReference>
<dbReference type="OrthoDB" id="7904253at2"/>
<dbReference type="PANTHER" id="PTHR46796">
    <property type="entry name" value="HTH-TYPE TRANSCRIPTIONAL ACTIVATOR RHAS-RELATED"/>
    <property type="match status" value="1"/>
</dbReference>
<evidence type="ECO:0000256" key="1">
    <source>
        <dbReference type="ARBA" id="ARBA00023015"/>
    </source>
</evidence>
<keyword evidence="1" id="KW-0805">Transcription regulation</keyword>
<dbReference type="Proteomes" id="UP000199048">
    <property type="component" value="Unassembled WGS sequence"/>
</dbReference>
<dbReference type="SMART" id="SM00342">
    <property type="entry name" value="HTH_ARAC"/>
    <property type="match status" value="1"/>
</dbReference>
<evidence type="ECO:0000313" key="5">
    <source>
        <dbReference type="EMBL" id="SFL62384.1"/>
    </source>
</evidence>
<dbReference type="InterPro" id="IPR018060">
    <property type="entry name" value="HTH_AraC"/>
</dbReference>